<evidence type="ECO:0000256" key="2">
    <source>
        <dbReference type="SAM" id="MobiDB-lite"/>
    </source>
</evidence>
<dbReference type="PROSITE" id="PS50053">
    <property type="entry name" value="UBIQUITIN_2"/>
    <property type="match status" value="1"/>
</dbReference>
<evidence type="ECO:0000259" key="3">
    <source>
        <dbReference type="PROSITE" id="PS50053"/>
    </source>
</evidence>
<evidence type="ECO:0000313" key="6">
    <source>
        <dbReference type="Proteomes" id="UP000549394"/>
    </source>
</evidence>
<sequence>MSRGRSLSTGDLTSLLKQENCKRCFYRKTCEKGVQTDDIECIDKTEGENKLSAEAVDLPEISITISELVSEPISKPEWDEEILNESKESAIVIVCQDDQEAKETDLDTNDIEDDSLLADEKTTFVMNKTEETHTSNQSSNMDNNGSDSNDMDDSLLTVDQTEFDMNMKSFPSKTEEEHATDQFNKVVSECIEKPEDKIQNSKTSSEHQTSERIEEYEYSDIKASLILPDSLDPLYENVKNLKINASTRLIKDLIGFPILDTQINDKNEENSEKTKVRQGELEKTTTEYDKEKIYGQNNTQDSLNKRPGILRKIKNTQEDNEIQIQAKAKPKKKVVFIGIPDETEDETNDETTHRTTNSFLDLKNFEVQCEDSKIMESDIRDFCKDFDYCSEAPTKISTKLTQNFTDVESTMEAWITSFYHKFLNKLKNDRILTDGYINLNIRFDDQSELMVRVHKNEVIGKLRQMMERRSFKKTIGCQFFFEGKRLDESHQIVSVPNLANGSVLNLSLSNFDHYSMRKYLKDFWKMLNSQESIEAYLGVNGRSLCFVHVVLNSDQNIFRPIPFFIPLPVKEGHKLSMFHPNQTNKGNYKFFMSPCLKKFCLSGWNPPPISRKNKGDLFYLSIETLEDRKTQITCCTRGFYINQSTDTEFNPAPETPSLMSNNLIETLSFLSPGFKQCYSVKEEYYGKRHLFEFHSSPQQVYSWLSPKLPIDHRHDFSMWDFPTGHEVIDHTINSQIQSILDKKVSKLHEEIQKEKDLYDLQMKFSSAATKIFSSLIDDREGRVVEGKDGEIIILNGLRIKIVKNDNSYAAANADVRNTRRAGRAKAEKLRFLTKILIDYKGFRAIIEPVIHKKPESYKNNLCFGSVDFGDNVVNCTDADILTDIRQLCRCMGNKSQEIVDCHRKTHSIQLSINTIVTKGDDNRSYMADMTTFFPPDPNFLLNLPSILISPKMKEENFPRAARHQHTYFREYFWKIFRRTRFQIYLKKLDNFVNPLCSKIILEDVKKNALHFEEGNEHEIERLDSFLERAQKLVGDEINFKEEWEKHCLIMQCEGSSENRTFFCSGNPNAFNRDLRIPLMKQREFHRDQFILAKAADFMLTTHISDFIESHVNDYSIIDGFSLTSKLHTFGINIRYMGNITKRLPDGHFLIPIFILEMINRAAKHIFRRFITNVELHHKAAATSHFLNCYLSHQTDSKKSLLEFDCLSMRKVKRRRSHSSTRVSFTENLEWTNATRQSLLAEIKEDMVKSFQFVIPVECQDIAKLIEIHALKKVCFLRAFCKTNGVQVHQRDYEFESENKIFSPEDILMFYPLVKISSTKSNYADCLVGLCRKELGARNWNLAHHYIKYAILINKEIYGPIHIDLSICYRILAMICFLTENFHQAIISQRDALMLIEKVKAHDDPTLAQEFQLAGVFHFAQNMFEESMHSLFRARQIFYLSSPSLRPHPMIGKIDFCLGVIFLQVGDIKRALLHLRTSVRNLQNCGKNTTSKSLICQQMIAYCYLLSLDYENCKIEQERLNKLLRETESFHAWPVFEIENCVNDLQKEQKRRLEVRGNPNMAFTEILEITSGRLRLDRVYMLNLIAFVSDIERREATPLPRFPEKLNLEEWPLKSMYFTERRGP</sequence>
<dbReference type="InterPro" id="IPR025697">
    <property type="entry name" value="CLU_dom"/>
</dbReference>
<dbReference type="EMBL" id="CAJFCJ010000033">
    <property type="protein sequence ID" value="CAD5126191.1"/>
    <property type="molecule type" value="Genomic_DNA"/>
</dbReference>
<protein>
    <submittedName>
        <fullName evidence="5">DgyrCDS14362</fullName>
    </submittedName>
</protein>
<evidence type="ECO:0000256" key="1">
    <source>
        <dbReference type="ARBA" id="ARBA00022490"/>
    </source>
</evidence>
<comment type="caution">
    <text evidence="5">The sequence shown here is derived from an EMBL/GenBank/DDBJ whole genome shotgun (WGS) entry which is preliminary data.</text>
</comment>
<dbReference type="InterPro" id="IPR023231">
    <property type="entry name" value="GSKIP_dom_sf"/>
</dbReference>
<feature type="compositionally biased region" description="Low complexity" evidence="2">
    <location>
        <begin position="135"/>
        <end position="148"/>
    </location>
</feature>
<evidence type="ECO:0000313" key="5">
    <source>
        <dbReference type="EMBL" id="CAD5126191.1"/>
    </source>
</evidence>
<dbReference type="SUPFAM" id="SSF103107">
    <property type="entry name" value="Hypothetical protein c14orf129, hspc210"/>
    <property type="match status" value="1"/>
</dbReference>
<name>A0A7I8WDC3_9ANNE</name>
<dbReference type="GO" id="GO:0005737">
    <property type="term" value="C:cytoplasm"/>
    <property type="evidence" value="ECO:0007669"/>
    <property type="project" value="TreeGrafter"/>
</dbReference>
<dbReference type="PANTHER" id="PTHR12601:SF6">
    <property type="entry name" value="CLUSTERED MITOCHONDRIA PROTEIN HOMOLOG"/>
    <property type="match status" value="1"/>
</dbReference>
<feature type="domain" description="Ubiquitin-like" evidence="3">
    <location>
        <begin position="437"/>
        <end position="509"/>
    </location>
</feature>
<dbReference type="InterPro" id="IPR027523">
    <property type="entry name" value="CLU_prot"/>
</dbReference>
<dbReference type="OrthoDB" id="1414216at2759"/>
<feature type="region of interest" description="Disordered" evidence="2">
    <location>
        <begin position="129"/>
        <end position="151"/>
    </location>
</feature>
<accession>A0A7I8WDC3</accession>
<dbReference type="SUPFAM" id="SSF48452">
    <property type="entry name" value="TPR-like"/>
    <property type="match status" value="1"/>
</dbReference>
<dbReference type="InterPro" id="IPR033646">
    <property type="entry name" value="CLU-central"/>
</dbReference>
<dbReference type="Gene3D" id="1.25.40.10">
    <property type="entry name" value="Tetratricopeptide repeat domain"/>
    <property type="match status" value="1"/>
</dbReference>
<dbReference type="Pfam" id="PF13236">
    <property type="entry name" value="CLU"/>
    <property type="match status" value="1"/>
</dbReference>
<organism evidence="5 6">
    <name type="scientific">Dimorphilus gyrociliatus</name>
    <dbReference type="NCBI Taxonomy" id="2664684"/>
    <lineage>
        <taxon>Eukaryota</taxon>
        <taxon>Metazoa</taxon>
        <taxon>Spiralia</taxon>
        <taxon>Lophotrochozoa</taxon>
        <taxon>Annelida</taxon>
        <taxon>Polychaeta</taxon>
        <taxon>Polychaeta incertae sedis</taxon>
        <taxon>Dinophilidae</taxon>
        <taxon>Dimorphilus</taxon>
    </lineage>
</organism>
<keyword evidence="1" id="KW-0963">Cytoplasm</keyword>
<dbReference type="Pfam" id="PF12807">
    <property type="entry name" value="eIF3_p135"/>
    <property type="match status" value="1"/>
</dbReference>
<dbReference type="Proteomes" id="UP000549394">
    <property type="component" value="Unassembled WGS sequence"/>
</dbReference>
<dbReference type="PROSITE" id="PS51823">
    <property type="entry name" value="CLU"/>
    <property type="match status" value="1"/>
</dbReference>
<keyword evidence="6" id="KW-1185">Reference proteome</keyword>
<reference evidence="5 6" key="1">
    <citation type="submission" date="2020-08" db="EMBL/GenBank/DDBJ databases">
        <authorList>
            <person name="Hejnol A."/>
        </authorList>
    </citation>
    <scope>NUCLEOTIDE SEQUENCE [LARGE SCALE GENOMIC DNA]</scope>
</reference>
<evidence type="ECO:0000259" key="4">
    <source>
        <dbReference type="PROSITE" id="PS51823"/>
    </source>
</evidence>
<feature type="domain" description="Clu" evidence="4">
    <location>
        <begin position="697"/>
        <end position="940"/>
    </location>
</feature>
<gene>
    <name evidence="5" type="ORF">DGYR_LOCUS13449</name>
</gene>
<dbReference type="CDD" id="cd15466">
    <property type="entry name" value="CLU-central"/>
    <property type="match status" value="1"/>
</dbReference>
<dbReference type="InterPro" id="IPR011990">
    <property type="entry name" value="TPR-like_helical_dom_sf"/>
</dbReference>
<proteinExistence type="predicted"/>
<dbReference type="InterPro" id="IPR000626">
    <property type="entry name" value="Ubiquitin-like_dom"/>
</dbReference>
<dbReference type="PANTHER" id="PTHR12601">
    <property type="entry name" value="EUKARYOTIC TRANSLATION INITIATION FACTOR 3 SUBUNIT EIF-3"/>
    <property type="match status" value="1"/>
</dbReference>